<dbReference type="Proteomes" id="UP000032141">
    <property type="component" value="Chromosome C8"/>
</dbReference>
<dbReference type="EnsemblPlants" id="Bo8g081360.1">
    <property type="protein sequence ID" value="Bo8g081360.1"/>
    <property type="gene ID" value="Bo8g081360"/>
</dbReference>
<reference evidence="1 2" key="1">
    <citation type="journal article" date="2014" name="Genome Biol.">
        <title>Transcriptome and methylome profiling reveals relics of genome dominance in the mesopolyploid Brassica oleracea.</title>
        <authorList>
            <person name="Parkin I.A."/>
            <person name="Koh C."/>
            <person name="Tang H."/>
            <person name="Robinson S.J."/>
            <person name="Kagale S."/>
            <person name="Clarke W.E."/>
            <person name="Town C.D."/>
            <person name="Nixon J."/>
            <person name="Krishnakumar V."/>
            <person name="Bidwell S.L."/>
            <person name="Denoeud F."/>
            <person name="Belcram H."/>
            <person name="Links M.G."/>
            <person name="Just J."/>
            <person name="Clarke C."/>
            <person name="Bender T."/>
            <person name="Huebert T."/>
            <person name="Mason A.S."/>
            <person name="Pires J.C."/>
            <person name="Barker G."/>
            <person name="Moore J."/>
            <person name="Walley P.G."/>
            <person name="Manoli S."/>
            <person name="Batley J."/>
            <person name="Edwards D."/>
            <person name="Nelson M.N."/>
            <person name="Wang X."/>
            <person name="Paterson A.H."/>
            <person name="King G."/>
            <person name="Bancroft I."/>
            <person name="Chalhoub B."/>
            <person name="Sharpe A.G."/>
        </authorList>
    </citation>
    <scope>NUCLEOTIDE SEQUENCE</scope>
    <source>
        <strain evidence="1 2">cv. TO1000</strain>
    </source>
</reference>
<dbReference type="HOGENOM" id="CLU_1920008_0_0_1"/>
<sequence>MSLLLSKAPAGIEAKGARFAIREIHYFQFRRVIKLLPNRLDVGSVWDQTCIHQHQLLYLIITKTKAEQLSQEHKYKIVKKFPELKHTLHKALLILFSPNLELHDFSDHRFLLLSLQHQLLPDNFPYERLERQ</sequence>
<organism evidence="1 2">
    <name type="scientific">Brassica oleracea var. oleracea</name>
    <dbReference type="NCBI Taxonomy" id="109376"/>
    <lineage>
        <taxon>Eukaryota</taxon>
        <taxon>Viridiplantae</taxon>
        <taxon>Streptophyta</taxon>
        <taxon>Embryophyta</taxon>
        <taxon>Tracheophyta</taxon>
        <taxon>Spermatophyta</taxon>
        <taxon>Magnoliopsida</taxon>
        <taxon>eudicotyledons</taxon>
        <taxon>Gunneridae</taxon>
        <taxon>Pentapetalae</taxon>
        <taxon>rosids</taxon>
        <taxon>malvids</taxon>
        <taxon>Brassicales</taxon>
        <taxon>Brassicaceae</taxon>
        <taxon>Brassiceae</taxon>
        <taxon>Brassica</taxon>
    </lineage>
</organism>
<evidence type="ECO:0000313" key="1">
    <source>
        <dbReference type="EnsemblPlants" id="Bo8g081360.1"/>
    </source>
</evidence>
<reference evidence="1" key="2">
    <citation type="submission" date="2015-03" db="UniProtKB">
        <authorList>
            <consortium name="EnsemblPlants"/>
        </authorList>
    </citation>
    <scope>IDENTIFICATION</scope>
</reference>
<keyword evidence="2" id="KW-1185">Reference proteome</keyword>
<protein>
    <submittedName>
        <fullName evidence="1">Uncharacterized protein</fullName>
    </submittedName>
</protein>
<evidence type="ECO:0000313" key="2">
    <source>
        <dbReference type="Proteomes" id="UP000032141"/>
    </source>
</evidence>
<name>A0A0D3DSC8_BRAOL</name>
<accession>A0A0D3DSC8</accession>
<dbReference type="AlphaFoldDB" id="A0A0D3DSC8"/>
<proteinExistence type="predicted"/>
<dbReference type="Gramene" id="Bo8g081360.1">
    <property type="protein sequence ID" value="Bo8g081360.1"/>
    <property type="gene ID" value="Bo8g081360"/>
</dbReference>
<dbReference type="OMA" id="IREIHYF"/>